<dbReference type="Gene3D" id="3.50.7.10">
    <property type="entry name" value="GroEL"/>
    <property type="match status" value="1"/>
</dbReference>
<dbReference type="InterPro" id="IPR027409">
    <property type="entry name" value="GroEL-like_apical_dom_sf"/>
</dbReference>
<evidence type="ECO:0000313" key="12">
    <source>
        <dbReference type="Proteomes" id="UP000308267"/>
    </source>
</evidence>
<dbReference type="FunFam" id="3.30.260.10:FF:000022">
    <property type="entry name" value="T-complex protein 1 subunit eta"/>
    <property type="match status" value="1"/>
</dbReference>
<evidence type="ECO:0000256" key="8">
    <source>
        <dbReference type="ARBA" id="ARBA00030049"/>
    </source>
</evidence>
<accession>A0A4S2LWH9</accession>
<dbReference type="Gene3D" id="1.10.560.10">
    <property type="entry name" value="GroEL-like equatorial domain"/>
    <property type="match status" value="1"/>
</dbReference>
<keyword evidence="6 10" id="KW-0067">ATP-binding</keyword>
<dbReference type="NCBIfam" id="NF041082">
    <property type="entry name" value="thermosome_alpha"/>
    <property type="match status" value="1"/>
</dbReference>
<dbReference type="InterPro" id="IPR027410">
    <property type="entry name" value="TCP-1-like_intermed_sf"/>
</dbReference>
<dbReference type="FunFam" id="1.10.560.10:FF:000070">
    <property type="entry name" value="Uncharacterized protein"/>
    <property type="match status" value="1"/>
</dbReference>
<keyword evidence="12" id="KW-1185">Reference proteome</keyword>
<keyword evidence="7 10" id="KW-0143">Chaperone</keyword>
<gene>
    <name evidence="11" type="ORF">CRM22_004364</name>
</gene>
<evidence type="ECO:0000256" key="5">
    <source>
        <dbReference type="ARBA" id="ARBA00022741"/>
    </source>
</evidence>
<evidence type="ECO:0000256" key="4">
    <source>
        <dbReference type="ARBA" id="ARBA00022490"/>
    </source>
</evidence>
<dbReference type="GO" id="GO:0140662">
    <property type="term" value="F:ATP-dependent protein folding chaperone"/>
    <property type="evidence" value="ECO:0007669"/>
    <property type="project" value="InterPro"/>
</dbReference>
<dbReference type="InterPro" id="IPR002423">
    <property type="entry name" value="Cpn60/GroEL/TCP-1"/>
</dbReference>
<dbReference type="CDD" id="cd03335">
    <property type="entry name" value="TCP1_alpha"/>
    <property type="match status" value="1"/>
</dbReference>
<evidence type="ECO:0000256" key="2">
    <source>
        <dbReference type="ARBA" id="ARBA00008020"/>
    </source>
</evidence>
<sequence>MSSNATTALLLGGERTSGESVRKQNVLAACSIANIVKSSLGPVGLDKMLVDDVGDVTITNDGATILKLLDVEHPAGKILVQLAQLQDEEVGDGTTSVVILAAALLKGADELISRFVHPTTIINGYRLACREACKYIQEHLKMDVTKLGKQGLVSAARTAMSSKLINLDVEMFADMVVEAVTAVGINGPKGLVYPVKSINILKAHGRSMSESMFIKGYALNCTVASQQMPRSVKNAKIAFLDFSLQKVKMKLGVQVVVNDPDQLEAIRKRELDITKERIQKILAAGANVILTTGGIDDLCMKYFVEANAMAVRRCKKSDLKNMAKATGGQLIVSMSDMEGEEVFDAQKLGKASEVTQERICDDELIILRGPKMHPAASIILRGANDFYVDEMERSLHDAILVVKRVLESKDVVPGAGACEAAISIYLENFAVTLSSREQLAIAEFARAMLSIPKQLAINAGLDSTELVARLRSCHSTSQSKKDQTHYRCHGALTEVSPY</sequence>
<comment type="similarity">
    <text evidence="2 10">Belongs to the TCP-1 chaperonin family.</text>
</comment>
<reference evidence="11 12" key="1">
    <citation type="journal article" date="2019" name="BMC Genomics">
        <title>New insights from Opisthorchis felineus genome: update on genomics of the epidemiologically important liver flukes.</title>
        <authorList>
            <person name="Ershov N.I."/>
            <person name="Mordvinov V.A."/>
            <person name="Prokhortchouk E.B."/>
            <person name="Pakharukova M.Y."/>
            <person name="Gunbin K.V."/>
            <person name="Ustyantsev K."/>
            <person name="Genaev M.A."/>
            <person name="Blinov A.G."/>
            <person name="Mazur A."/>
            <person name="Boulygina E."/>
            <person name="Tsygankova S."/>
            <person name="Khrameeva E."/>
            <person name="Chekanov N."/>
            <person name="Fan G."/>
            <person name="Xiao A."/>
            <person name="Zhang H."/>
            <person name="Xu X."/>
            <person name="Yang H."/>
            <person name="Solovyev V."/>
            <person name="Lee S.M."/>
            <person name="Liu X."/>
            <person name="Afonnikov D.A."/>
            <person name="Skryabin K.G."/>
        </authorList>
    </citation>
    <scope>NUCLEOTIDE SEQUENCE [LARGE SCALE GENOMIC DNA]</scope>
    <source>
        <strain evidence="11">AK-0245</strain>
        <tissue evidence="11">Whole organism</tissue>
    </source>
</reference>
<dbReference type="EMBL" id="SJOL01006376">
    <property type="protein sequence ID" value="TGZ68221.1"/>
    <property type="molecule type" value="Genomic_DNA"/>
</dbReference>
<evidence type="ECO:0000256" key="1">
    <source>
        <dbReference type="ARBA" id="ARBA00004496"/>
    </source>
</evidence>
<evidence type="ECO:0000256" key="9">
    <source>
        <dbReference type="ARBA" id="ARBA00049360"/>
    </source>
</evidence>
<dbReference type="InterPro" id="IPR053374">
    <property type="entry name" value="TCP-1_chaperonin"/>
</dbReference>
<dbReference type="Gene3D" id="3.30.260.10">
    <property type="entry name" value="TCP-1-like chaperonin intermediate domain"/>
    <property type="match status" value="1"/>
</dbReference>
<evidence type="ECO:0000256" key="6">
    <source>
        <dbReference type="ARBA" id="ARBA00022840"/>
    </source>
</evidence>
<dbReference type="AlphaFoldDB" id="A0A4S2LWH9"/>
<dbReference type="NCBIfam" id="NF041083">
    <property type="entry name" value="thermosome_beta"/>
    <property type="match status" value="1"/>
</dbReference>
<dbReference type="PRINTS" id="PR00304">
    <property type="entry name" value="TCOMPLEXTCP1"/>
</dbReference>
<dbReference type="InterPro" id="IPR012715">
    <property type="entry name" value="Chap_CCT_alpha"/>
</dbReference>
<dbReference type="InterPro" id="IPR017998">
    <property type="entry name" value="Chaperone_TCP-1"/>
</dbReference>
<keyword evidence="4" id="KW-0963">Cytoplasm</keyword>
<dbReference type="PROSITE" id="PS00995">
    <property type="entry name" value="TCP1_3"/>
    <property type="match status" value="1"/>
</dbReference>
<dbReference type="Pfam" id="PF00118">
    <property type="entry name" value="Cpn60_TCP1"/>
    <property type="match status" value="1"/>
</dbReference>
<dbReference type="Proteomes" id="UP000308267">
    <property type="component" value="Unassembled WGS sequence"/>
</dbReference>
<dbReference type="GO" id="GO:0016887">
    <property type="term" value="F:ATP hydrolysis activity"/>
    <property type="evidence" value="ECO:0007669"/>
    <property type="project" value="InterPro"/>
</dbReference>
<dbReference type="FunFam" id="3.50.7.10:FF:000009">
    <property type="entry name" value="T-complex protein 1 subunit alpha"/>
    <property type="match status" value="1"/>
</dbReference>
<comment type="caution">
    <text evidence="11">The sequence shown here is derived from an EMBL/GenBank/DDBJ whole genome shotgun (WGS) entry which is preliminary data.</text>
</comment>
<dbReference type="PROSITE" id="PS00750">
    <property type="entry name" value="TCP1_1"/>
    <property type="match status" value="1"/>
</dbReference>
<dbReference type="NCBIfam" id="TIGR02340">
    <property type="entry name" value="chap_CCT_alpha"/>
    <property type="match status" value="1"/>
</dbReference>
<dbReference type="InterPro" id="IPR054827">
    <property type="entry name" value="thermosome_alpha"/>
</dbReference>
<dbReference type="SUPFAM" id="SSF48592">
    <property type="entry name" value="GroEL equatorial domain-like"/>
    <property type="match status" value="1"/>
</dbReference>
<evidence type="ECO:0000256" key="7">
    <source>
        <dbReference type="ARBA" id="ARBA00023186"/>
    </source>
</evidence>
<dbReference type="PROSITE" id="PS00751">
    <property type="entry name" value="TCP1_2"/>
    <property type="match status" value="1"/>
</dbReference>
<comment type="catalytic activity">
    <reaction evidence="9">
        <text>ATP + H2O = ADP + phosphate + H(+)</text>
        <dbReference type="Rhea" id="RHEA:13065"/>
        <dbReference type="ChEBI" id="CHEBI:15377"/>
        <dbReference type="ChEBI" id="CHEBI:15378"/>
        <dbReference type="ChEBI" id="CHEBI:30616"/>
        <dbReference type="ChEBI" id="CHEBI:43474"/>
        <dbReference type="ChEBI" id="CHEBI:456216"/>
    </reaction>
</comment>
<dbReference type="SUPFAM" id="SSF54849">
    <property type="entry name" value="GroEL-intermediate domain like"/>
    <property type="match status" value="1"/>
</dbReference>
<dbReference type="GO" id="GO:0005524">
    <property type="term" value="F:ATP binding"/>
    <property type="evidence" value="ECO:0007669"/>
    <property type="project" value="UniProtKB-KW"/>
</dbReference>
<dbReference type="OrthoDB" id="496at2759"/>
<name>A0A4S2LWH9_OPIFE</name>
<evidence type="ECO:0000256" key="10">
    <source>
        <dbReference type="RuleBase" id="RU004187"/>
    </source>
</evidence>
<dbReference type="GO" id="GO:0005737">
    <property type="term" value="C:cytoplasm"/>
    <property type="evidence" value="ECO:0007669"/>
    <property type="project" value="UniProtKB-SubCell"/>
</dbReference>
<evidence type="ECO:0000256" key="3">
    <source>
        <dbReference type="ARBA" id="ARBA00014424"/>
    </source>
</evidence>
<dbReference type="GO" id="GO:0051082">
    <property type="term" value="F:unfolded protein binding"/>
    <property type="evidence" value="ECO:0007669"/>
    <property type="project" value="InterPro"/>
</dbReference>
<dbReference type="SUPFAM" id="SSF52029">
    <property type="entry name" value="GroEL apical domain-like"/>
    <property type="match status" value="1"/>
</dbReference>
<comment type="subcellular location">
    <subcellularLocation>
        <location evidence="1">Cytoplasm</location>
    </subcellularLocation>
</comment>
<dbReference type="InterPro" id="IPR027413">
    <property type="entry name" value="GROEL-like_equatorial_sf"/>
</dbReference>
<evidence type="ECO:0000313" key="11">
    <source>
        <dbReference type="EMBL" id="TGZ68221.1"/>
    </source>
</evidence>
<dbReference type="InterPro" id="IPR002194">
    <property type="entry name" value="Chaperonin_TCP-1_CS"/>
</dbReference>
<dbReference type="PANTHER" id="PTHR11353">
    <property type="entry name" value="CHAPERONIN"/>
    <property type="match status" value="1"/>
</dbReference>
<protein>
    <recommendedName>
        <fullName evidence="3">T-complex protein 1 subunit alpha</fullName>
    </recommendedName>
    <alternativeName>
        <fullName evidence="8">CCT-alpha</fullName>
    </alternativeName>
</protein>
<keyword evidence="5 10" id="KW-0547">Nucleotide-binding</keyword>
<organism evidence="11 12">
    <name type="scientific">Opisthorchis felineus</name>
    <dbReference type="NCBI Taxonomy" id="147828"/>
    <lineage>
        <taxon>Eukaryota</taxon>
        <taxon>Metazoa</taxon>
        <taxon>Spiralia</taxon>
        <taxon>Lophotrochozoa</taxon>
        <taxon>Platyhelminthes</taxon>
        <taxon>Trematoda</taxon>
        <taxon>Digenea</taxon>
        <taxon>Opisthorchiida</taxon>
        <taxon>Opisthorchiata</taxon>
        <taxon>Opisthorchiidae</taxon>
        <taxon>Opisthorchis</taxon>
    </lineage>
</organism>
<proteinExistence type="inferred from homology"/>